<dbReference type="AlphaFoldDB" id="A0AAV4H202"/>
<organism evidence="1 2">
    <name type="scientific">Elysia marginata</name>
    <dbReference type="NCBI Taxonomy" id="1093978"/>
    <lineage>
        <taxon>Eukaryota</taxon>
        <taxon>Metazoa</taxon>
        <taxon>Spiralia</taxon>
        <taxon>Lophotrochozoa</taxon>
        <taxon>Mollusca</taxon>
        <taxon>Gastropoda</taxon>
        <taxon>Heterobranchia</taxon>
        <taxon>Euthyneura</taxon>
        <taxon>Panpulmonata</taxon>
        <taxon>Sacoglossa</taxon>
        <taxon>Placobranchoidea</taxon>
        <taxon>Plakobranchidae</taxon>
        <taxon>Elysia</taxon>
    </lineage>
</organism>
<evidence type="ECO:0000313" key="1">
    <source>
        <dbReference type="EMBL" id="GFR90590.1"/>
    </source>
</evidence>
<dbReference type="Proteomes" id="UP000762676">
    <property type="component" value="Unassembled WGS sequence"/>
</dbReference>
<dbReference type="EMBL" id="BMAT01005297">
    <property type="protein sequence ID" value="GFR90590.1"/>
    <property type="molecule type" value="Genomic_DNA"/>
</dbReference>
<name>A0AAV4H202_9GAST</name>
<comment type="caution">
    <text evidence="1">The sequence shown here is derived from an EMBL/GenBank/DDBJ whole genome shotgun (WGS) entry which is preliminary data.</text>
</comment>
<gene>
    <name evidence="1" type="ORF">ElyMa_002571700</name>
</gene>
<keyword evidence="2" id="KW-1185">Reference proteome</keyword>
<sequence>MVRKSVQDYLFKRKDQVKTKDTKHQLLFQRLVTGARGAYVVNKDLFKFELSSHPSALFDGYGLLREPDKASLADVLWIMAKCFTMLPDLPQEVGALLEHQHVIDGGSLLYRLAWPRGSTFERICSMYVDFVHRKYFKPVAVFTAMRPVHQQRI</sequence>
<reference evidence="1 2" key="1">
    <citation type="journal article" date="2021" name="Elife">
        <title>Chloroplast acquisition without the gene transfer in kleptoplastic sea slugs, Plakobranchus ocellatus.</title>
        <authorList>
            <person name="Maeda T."/>
            <person name="Takahashi S."/>
            <person name="Yoshida T."/>
            <person name="Shimamura S."/>
            <person name="Takaki Y."/>
            <person name="Nagai Y."/>
            <person name="Toyoda A."/>
            <person name="Suzuki Y."/>
            <person name="Arimoto A."/>
            <person name="Ishii H."/>
            <person name="Satoh N."/>
            <person name="Nishiyama T."/>
            <person name="Hasebe M."/>
            <person name="Maruyama T."/>
            <person name="Minagawa J."/>
            <person name="Obokata J."/>
            <person name="Shigenobu S."/>
        </authorList>
    </citation>
    <scope>NUCLEOTIDE SEQUENCE [LARGE SCALE GENOMIC DNA]</scope>
</reference>
<proteinExistence type="predicted"/>
<evidence type="ECO:0000313" key="2">
    <source>
        <dbReference type="Proteomes" id="UP000762676"/>
    </source>
</evidence>
<accession>A0AAV4H202</accession>
<protein>
    <submittedName>
        <fullName evidence="1">Uncharacterized protein</fullName>
    </submittedName>
</protein>